<dbReference type="PANTHER" id="PTHR35526:SF3">
    <property type="entry name" value="ANTI-SIGMA-F FACTOR RSBW"/>
    <property type="match status" value="1"/>
</dbReference>
<dbReference type="Pfam" id="PF13581">
    <property type="entry name" value="HATPase_c_2"/>
    <property type="match status" value="1"/>
</dbReference>
<comment type="similarity">
    <text evidence="7">Belongs to the anti-sigma-factor family.</text>
</comment>
<evidence type="ECO:0000256" key="5">
    <source>
        <dbReference type="ARBA" id="ARBA00022840"/>
    </source>
</evidence>
<dbReference type="InterPro" id="IPR036890">
    <property type="entry name" value="HATPase_C_sf"/>
</dbReference>
<keyword evidence="2 7" id="KW-0808">Transferase</keyword>
<keyword evidence="1 7" id="KW-0723">Serine/threonine-protein kinase</keyword>
<evidence type="ECO:0000256" key="1">
    <source>
        <dbReference type="ARBA" id="ARBA00022527"/>
    </source>
</evidence>
<dbReference type="GO" id="GO:0106310">
    <property type="term" value="F:protein serine kinase activity"/>
    <property type="evidence" value="ECO:0007669"/>
    <property type="project" value="RHEA"/>
</dbReference>
<dbReference type="HOGENOM" id="CLU_090336_11_0_9"/>
<evidence type="ECO:0000256" key="3">
    <source>
        <dbReference type="ARBA" id="ARBA00022741"/>
    </source>
</evidence>
<dbReference type="Proteomes" id="UP000001661">
    <property type="component" value="Chromosome"/>
</dbReference>
<keyword evidence="10" id="KW-1185">Reference proteome</keyword>
<dbReference type="InterPro" id="IPR010194">
    <property type="entry name" value="Anti-sigma_F"/>
</dbReference>
<dbReference type="EMBL" id="CP002105">
    <property type="protein sequence ID" value="ADL13211.1"/>
    <property type="molecule type" value="Genomic_DNA"/>
</dbReference>
<dbReference type="SMART" id="SM00387">
    <property type="entry name" value="HATPase_c"/>
    <property type="match status" value="1"/>
</dbReference>
<dbReference type="InterPro" id="IPR003594">
    <property type="entry name" value="HATPase_dom"/>
</dbReference>
<name>D9QRS0_ACEAZ</name>
<sequence length="143" mass="15611">MSKNNARLELKSISDNIGLARVTVASFAAQLDFTISEIEEIKVAVSEAVSNAIIHGYKDETGIIGINLEIDGDKLIIEVEDSGRGISNIEQACEPSYTTADRMGLGLVFIDSFMDELSIDSELEQGTKIRMITSPEKTEKKVN</sequence>
<evidence type="ECO:0000256" key="2">
    <source>
        <dbReference type="ARBA" id="ARBA00022679"/>
    </source>
</evidence>
<accession>D9QRS0</accession>
<dbReference type="SUPFAM" id="SSF55874">
    <property type="entry name" value="ATPase domain of HSP90 chaperone/DNA topoisomerase II/histidine kinase"/>
    <property type="match status" value="1"/>
</dbReference>
<evidence type="ECO:0000256" key="4">
    <source>
        <dbReference type="ARBA" id="ARBA00022777"/>
    </source>
</evidence>
<dbReference type="HAMAP" id="MF_00637">
    <property type="entry name" value="Anti_sigma_F"/>
    <property type="match status" value="1"/>
</dbReference>
<dbReference type="GO" id="GO:0030436">
    <property type="term" value="P:asexual sporulation"/>
    <property type="evidence" value="ECO:0007669"/>
    <property type="project" value="UniProtKB-UniRule"/>
</dbReference>
<keyword evidence="3 7" id="KW-0547">Nucleotide-binding</keyword>
<dbReference type="eggNOG" id="COG2172">
    <property type="taxonomic scope" value="Bacteria"/>
</dbReference>
<dbReference type="Gene3D" id="3.30.565.10">
    <property type="entry name" value="Histidine kinase-like ATPase, C-terminal domain"/>
    <property type="match status" value="1"/>
</dbReference>
<evidence type="ECO:0000256" key="6">
    <source>
        <dbReference type="ARBA" id="ARBA00022969"/>
    </source>
</evidence>
<dbReference type="RefSeq" id="WP_013278656.1">
    <property type="nucleotide sequence ID" value="NC_014378.1"/>
</dbReference>
<dbReference type="GO" id="GO:0005524">
    <property type="term" value="F:ATP binding"/>
    <property type="evidence" value="ECO:0007669"/>
    <property type="project" value="UniProtKB-KW"/>
</dbReference>
<dbReference type="EC" id="2.7.11.1" evidence="7"/>
<evidence type="ECO:0000313" key="10">
    <source>
        <dbReference type="Proteomes" id="UP000001661"/>
    </source>
</evidence>
<dbReference type="GO" id="GO:0030435">
    <property type="term" value="P:sporulation resulting in formation of a cellular spore"/>
    <property type="evidence" value="ECO:0007669"/>
    <property type="project" value="UniProtKB-KW"/>
</dbReference>
<evidence type="ECO:0000256" key="7">
    <source>
        <dbReference type="HAMAP-Rule" id="MF_00637"/>
    </source>
</evidence>
<dbReference type="InterPro" id="IPR050267">
    <property type="entry name" value="Anti-sigma-factor_SerPK"/>
</dbReference>
<comment type="catalytic activity">
    <reaction evidence="7">
        <text>L-seryl-[protein] + ATP = O-phospho-L-seryl-[protein] + ADP + H(+)</text>
        <dbReference type="Rhea" id="RHEA:17989"/>
        <dbReference type="Rhea" id="RHEA-COMP:9863"/>
        <dbReference type="Rhea" id="RHEA-COMP:11604"/>
        <dbReference type="ChEBI" id="CHEBI:15378"/>
        <dbReference type="ChEBI" id="CHEBI:29999"/>
        <dbReference type="ChEBI" id="CHEBI:30616"/>
        <dbReference type="ChEBI" id="CHEBI:83421"/>
        <dbReference type="ChEBI" id="CHEBI:456216"/>
        <dbReference type="EC" id="2.7.11.1"/>
    </reaction>
</comment>
<evidence type="ECO:0000259" key="8">
    <source>
        <dbReference type="SMART" id="SM00387"/>
    </source>
</evidence>
<dbReference type="KEGG" id="aar:Acear_1706"/>
<keyword evidence="4 7" id="KW-0418">Kinase</keyword>
<feature type="domain" description="Histidine kinase/HSP90-like ATPase" evidence="8">
    <location>
        <begin position="36"/>
        <end position="137"/>
    </location>
</feature>
<evidence type="ECO:0000313" key="9">
    <source>
        <dbReference type="EMBL" id="ADL13211.1"/>
    </source>
</evidence>
<keyword evidence="5 7" id="KW-0067">ATP-binding</keyword>
<organism evidence="9 10">
    <name type="scientific">Acetohalobium arabaticum (strain ATCC 49924 / DSM 5501 / Z-7288)</name>
    <dbReference type="NCBI Taxonomy" id="574087"/>
    <lineage>
        <taxon>Bacteria</taxon>
        <taxon>Bacillati</taxon>
        <taxon>Bacillota</taxon>
        <taxon>Clostridia</taxon>
        <taxon>Halanaerobiales</taxon>
        <taxon>Halobacteroidaceae</taxon>
        <taxon>Acetohalobium</taxon>
    </lineage>
</organism>
<dbReference type="GO" id="GO:0042174">
    <property type="term" value="P:negative regulation of sporulation resulting in formation of a cellular spore"/>
    <property type="evidence" value="ECO:0007669"/>
    <property type="project" value="InterPro"/>
</dbReference>
<dbReference type="NCBIfam" id="TIGR01925">
    <property type="entry name" value="spIIAB"/>
    <property type="match status" value="1"/>
</dbReference>
<comment type="function">
    <text evidence="7">Binds to sigma F and blocks its ability to form an RNA polymerase holoenzyme (E-sigma F). Phosphorylates SpoIIAA on a serine residue. This phosphorylation may enable SpoIIAA to act as an anti-anti-sigma factor that counteracts SpoIIAB and thus releases sigma F from inhibition.</text>
</comment>
<dbReference type="PANTHER" id="PTHR35526">
    <property type="entry name" value="ANTI-SIGMA-F FACTOR RSBW-RELATED"/>
    <property type="match status" value="1"/>
</dbReference>
<dbReference type="STRING" id="574087.Acear_1706"/>
<protein>
    <recommendedName>
        <fullName evidence="7">Anti-sigma F factor</fullName>
        <ecNumber evidence="7">2.7.11.1</ecNumber>
    </recommendedName>
    <alternativeName>
        <fullName evidence="7">Stage II sporulation protein AB</fullName>
    </alternativeName>
</protein>
<dbReference type="GO" id="GO:0016989">
    <property type="term" value="F:sigma factor antagonist activity"/>
    <property type="evidence" value="ECO:0007669"/>
    <property type="project" value="InterPro"/>
</dbReference>
<comment type="catalytic activity">
    <reaction evidence="7">
        <text>L-threonyl-[protein] + ATP = O-phospho-L-threonyl-[protein] + ADP + H(+)</text>
        <dbReference type="Rhea" id="RHEA:46608"/>
        <dbReference type="Rhea" id="RHEA-COMP:11060"/>
        <dbReference type="Rhea" id="RHEA-COMP:11605"/>
        <dbReference type="ChEBI" id="CHEBI:15378"/>
        <dbReference type="ChEBI" id="CHEBI:30013"/>
        <dbReference type="ChEBI" id="CHEBI:30616"/>
        <dbReference type="ChEBI" id="CHEBI:61977"/>
        <dbReference type="ChEBI" id="CHEBI:456216"/>
        <dbReference type="EC" id="2.7.11.1"/>
    </reaction>
</comment>
<reference evidence="9 10" key="1">
    <citation type="journal article" date="2010" name="Stand. Genomic Sci.">
        <title>Complete genome sequence of Acetohalobium arabaticum type strain (Z-7288).</title>
        <authorList>
            <person name="Sikorski J."/>
            <person name="Lapidus A."/>
            <person name="Chertkov O."/>
            <person name="Lucas S."/>
            <person name="Copeland A."/>
            <person name="Glavina Del Rio T."/>
            <person name="Nolan M."/>
            <person name="Tice H."/>
            <person name="Cheng J.F."/>
            <person name="Han C."/>
            <person name="Brambilla E."/>
            <person name="Pitluck S."/>
            <person name="Liolios K."/>
            <person name="Ivanova N."/>
            <person name="Mavromatis K."/>
            <person name="Mikhailova N."/>
            <person name="Pati A."/>
            <person name="Bruce D."/>
            <person name="Detter C."/>
            <person name="Tapia R."/>
            <person name="Goodwin L."/>
            <person name="Chen A."/>
            <person name="Palaniappan K."/>
            <person name="Land M."/>
            <person name="Hauser L."/>
            <person name="Chang Y.J."/>
            <person name="Jeffries C.D."/>
            <person name="Rohde M."/>
            <person name="Goker M."/>
            <person name="Spring S."/>
            <person name="Woyke T."/>
            <person name="Bristow J."/>
            <person name="Eisen J.A."/>
            <person name="Markowitz V."/>
            <person name="Hugenholtz P."/>
            <person name="Kyrpides N.C."/>
            <person name="Klenk H.P."/>
        </authorList>
    </citation>
    <scope>NUCLEOTIDE SEQUENCE [LARGE SCALE GENOMIC DNA]</scope>
    <source>
        <strain evidence="10">ATCC 49924 / DSM 5501 / Z-7288</strain>
    </source>
</reference>
<proteinExistence type="inferred from homology"/>
<keyword evidence="6 7" id="KW-0749">Sporulation</keyword>
<gene>
    <name evidence="7" type="primary">spoIIAB</name>
    <name evidence="9" type="ordered locus">Acear_1706</name>
</gene>
<dbReference type="AlphaFoldDB" id="D9QRS0"/>
<dbReference type="GO" id="GO:0004674">
    <property type="term" value="F:protein serine/threonine kinase activity"/>
    <property type="evidence" value="ECO:0007669"/>
    <property type="project" value="UniProtKB-KW"/>
</dbReference>